<dbReference type="AlphaFoldDB" id="A0AAD9N7A1"/>
<evidence type="ECO:0000313" key="1">
    <source>
        <dbReference type="EMBL" id="KAK2159445.1"/>
    </source>
</evidence>
<name>A0AAD9N7A1_9ANNE</name>
<sequence length="121" mass="13330">MGTSDWVGPLDCQWGFQLSLKMLQVNSNRCLGCAINDDLGRPSARRGLAVEDIFQRLLPLEPGLAVANVLIAHIAKYLYSLSTMFSLEVCPNSIVTFHTGVNISQTRKFKAPASCYNIPDE</sequence>
<accession>A0AAD9N7A1</accession>
<dbReference type="EMBL" id="JAODUP010000153">
    <property type="protein sequence ID" value="KAK2159445.1"/>
    <property type="molecule type" value="Genomic_DNA"/>
</dbReference>
<proteinExistence type="predicted"/>
<dbReference type="Proteomes" id="UP001208570">
    <property type="component" value="Unassembled WGS sequence"/>
</dbReference>
<protein>
    <submittedName>
        <fullName evidence="1">Uncharacterized protein</fullName>
    </submittedName>
</protein>
<evidence type="ECO:0000313" key="2">
    <source>
        <dbReference type="Proteomes" id="UP001208570"/>
    </source>
</evidence>
<reference evidence="1" key="1">
    <citation type="journal article" date="2023" name="Mol. Biol. Evol.">
        <title>Third-Generation Sequencing Reveals the Adaptive Role of the Epigenome in Three Deep-Sea Polychaetes.</title>
        <authorList>
            <person name="Perez M."/>
            <person name="Aroh O."/>
            <person name="Sun Y."/>
            <person name="Lan Y."/>
            <person name="Juniper S.K."/>
            <person name="Young C.R."/>
            <person name="Angers B."/>
            <person name="Qian P.Y."/>
        </authorList>
    </citation>
    <scope>NUCLEOTIDE SEQUENCE</scope>
    <source>
        <strain evidence="1">P08H-3</strain>
    </source>
</reference>
<gene>
    <name evidence="1" type="ORF">LSH36_153g04146</name>
</gene>
<organism evidence="1 2">
    <name type="scientific">Paralvinella palmiformis</name>
    <dbReference type="NCBI Taxonomy" id="53620"/>
    <lineage>
        <taxon>Eukaryota</taxon>
        <taxon>Metazoa</taxon>
        <taxon>Spiralia</taxon>
        <taxon>Lophotrochozoa</taxon>
        <taxon>Annelida</taxon>
        <taxon>Polychaeta</taxon>
        <taxon>Sedentaria</taxon>
        <taxon>Canalipalpata</taxon>
        <taxon>Terebellida</taxon>
        <taxon>Terebelliformia</taxon>
        <taxon>Alvinellidae</taxon>
        <taxon>Paralvinella</taxon>
    </lineage>
</organism>
<comment type="caution">
    <text evidence="1">The sequence shown here is derived from an EMBL/GenBank/DDBJ whole genome shotgun (WGS) entry which is preliminary data.</text>
</comment>
<keyword evidence="2" id="KW-1185">Reference proteome</keyword>